<sequence>MPDTDSAEFQAARQKLKEECQDLWQQLTEVPVAGRETQAKLHKKESLATGQVHAGGDTGRVDRHDASPRDRGDGATTLSTQGDNPLMAIAKAKENLLRAQIEQYKEKKPEGLIESDAMHYELLTESLTDGIAELEQVLSLVAMQAQEMQDEIDRETEMVKEHEEVRRVLLQKISLQSQQDQCNETSLVNQIQDKTNTVTAYHKVLLKNMAEFVEKHFPPPTLQQVKRSQRRVRGQTQTPVWPLQQMLEVLMNKSVETPHNPYMSLEPAHWPPYVELLLRFGIAVKHPDDDQQIKLTPFHL</sequence>
<dbReference type="Pfam" id="PF11802">
    <property type="entry name" value="CENP-K"/>
    <property type="match status" value="1"/>
</dbReference>
<dbReference type="PANTHER" id="PTHR14401">
    <property type="entry name" value="CENTROMERE PROTEIN K"/>
    <property type="match status" value="1"/>
</dbReference>
<feature type="compositionally biased region" description="Basic and acidic residues" evidence="9">
    <location>
        <begin position="59"/>
        <end position="73"/>
    </location>
</feature>
<dbReference type="GO" id="GO:0000070">
    <property type="term" value="P:mitotic sister chromatid segregation"/>
    <property type="evidence" value="ECO:0007669"/>
    <property type="project" value="TreeGrafter"/>
</dbReference>
<comment type="similarity">
    <text evidence="3">Belongs to the CENP-K/MCM22 family.</text>
</comment>
<dbReference type="GO" id="GO:0051382">
    <property type="term" value="P:kinetochore assembly"/>
    <property type="evidence" value="ECO:0007669"/>
    <property type="project" value="InterPro"/>
</dbReference>
<evidence type="ECO:0008006" key="12">
    <source>
        <dbReference type="Google" id="ProtNLM"/>
    </source>
</evidence>
<dbReference type="PANTHER" id="PTHR14401:SF6">
    <property type="entry name" value="CENTROMERE PROTEIN K"/>
    <property type="match status" value="1"/>
</dbReference>
<keyword evidence="4" id="KW-0158">Chromosome</keyword>
<evidence type="ECO:0000256" key="8">
    <source>
        <dbReference type="SAM" id="Coils"/>
    </source>
</evidence>
<evidence type="ECO:0000256" key="4">
    <source>
        <dbReference type="ARBA" id="ARBA00022454"/>
    </source>
</evidence>
<comment type="caution">
    <text evidence="10">The sequence shown here is derived from an EMBL/GenBank/DDBJ whole genome shotgun (WGS) entry which is preliminary data.</text>
</comment>
<evidence type="ECO:0000256" key="6">
    <source>
        <dbReference type="ARBA" id="ARBA00023242"/>
    </source>
</evidence>
<protein>
    <recommendedName>
        <fullName evidence="12">Centromere protein K</fullName>
    </recommendedName>
</protein>
<dbReference type="InterPro" id="IPR020993">
    <property type="entry name" value="Centromere_CenpK"/>
</dbReference>
<evidence type="ECO:0000256" key="3">
    <source>
        <dbReference type="ARBA" id="ARBA00005795"/>
    </source>
</evidence>
<accession>A0AAD9PGB6</accession>
<dbReference type="Proteomes" id="UP001209878">
    <property type="component" value="Unassembled WGS sequence"/>
</dbReference>
<dbReference type="EMBL" id="JAODUO010000001">
    <property type="protein sequence ID" value="KAK2194287.1"/>
    <property type="molecule type" value="Genomic_DNA"/>
</dbReference>
<dbReference type="GO" id="GO:0000775">
    <property type="term" value="C:chromosome, centromeric region"/>
    <property type="evidence" value="ECO:0007669"/>
    <property type="project" value="UniProtKB-SubCell"/>
</dbReference>
<reference evidence="10" key="1">
    <citation type="journal article" date="2023" name="Mol. Biol. Evol.">
        <title>Third-Generation Sequencing Reveals the Adaptive Role of the Epigenome in Three Deep-Sea Polychaetes.</title>
        <authorList>
            <person name="Perez M."/>
            <person name="Aroh O."/>
            <person name="Sun Y."/>
            <person name="Lan Y."/>
            <person name="Juniper S.K."/>
            <person name="Young C.R."/>
            <person name="Angers B."/>
            <person name="Qian P.Y."/>
        </authorList>
    </citation>
    <scope>NUCLEOTIDE SEQUENCE</scope>
    <source>
        <strain evidence="10">R07B-5</strain>
    </source>
</reference>
<name>A0AAD9PGB6_RIDPI</name>
<keyword evidence="7" id="KW-0137">Centromere</keyword>
<evidence type="ECO:0000256" key="1">
    <source>
        <dbReference type="ARBA" id="ARBA00004123"/>
    </source>
</evidence>
<gene>
    <name evidence="10" type="ORF">NP493_1g12025</name>
</gene>
<dbReference type="AlphaFoldDB" id="A0AAD9PGB6"/>
<organism evidence="10 11">
    <name type="scientific">Ridgeia piscesae</name>
    <name type="common">Tubeworm</name>
    <dbReference type="NCBI Taxonomy" id="27915"/>
    <lineage>
        <taxon>Eukaryota</taxon>
        <taxon>Metazoa</taxon>
        <taxon>Spiralia</taxon>
        <taxon>Lophotrochozoa</taxon>
        <taxon>Annelida</taxon>
        <taxon>Polychaeta</taxon>
        <taxon>Sedentaria</taxon>
        <taxon>Canalipalpata</taxon>
        <taxon>Sabellida</taxon>
        <taxon>Siboglinidae</taxon>
        <taxon>Ridgeia</taxon>
    </lineage>
</organism>
<feature type="coiled-coil region" evidence="8">
    <location>
        <begin position="131"/>
        <end position="165"/>
    </location>
</feature>
<evidence type="ECO:0000313" key="10">
    <source>
        <dbReference type="EMBL" id="KAK2194287.1"/>
    </source>
</evidence>
<keyword evidence="6" id="KW-0539">Nucleus</keyword>
<feature type="region of interest" description="Disordered" evidence="9">
    <location>
        <begin position="35"/>
        <end position="84"/>
    </location>
</feature>
<dbReference type="GO" id="GO:0005634">
    <property type="term" value="C:nucleus"/>
    <property type="evidence" value="ECO:0007669"/>
    <property type="project" value="UniProtKB-SubCell"/>
</dbReference>
<keyword evidence="5 8" id="KW-0175">Coiled coil</keyword>
<proteinExistence type="inferred from homology"/>
<evidence type="ECO:0000256" key="9">
    <source>
        <dbReference type="SAM" id="MobiDB-lite"/>
    </source>
</evidence>
<keyword evidence="11" id="KW-1185">Reference proteome</keyword>
<evidence type="ECO:0000256" key="5">
    <source>
        <dbReference type="ARBA" id="ARBA00023054"/>
    </source>
</evidence>
<evidence type="ECO:0000313" key="11">
    <source>
        <dbReference type="Proteomes" id="UP001209878"/>
    </source>
</evidence>
<evidence type="ECO:0000256" key="7">
    <source>
        <dbReference type="ARBA" id="ARBA00023328"/>
    </source>
</evidence>
<evidence type="ECO:0000256" key="2">
    <source>
        <dbReference type="ARBA" id="ARBA00004584"/>
    </source>
</evidence>
<comment type="subcellular location">
    <subcellularLocation>
        <location evidence="2">Chromosome</location>
        <location evidence="2">Centromere</location>
    </subcellularLocation>
    <subcellularLocation>
        <location evidence="1">Nucleus</location>
    </subcellularLocation>
</comment>